<proteinExistence type="inferred from homology"/>
<feature type="region of interest" description="Disordered" evidence="4">
    <location>
        <begin position="264"/>
        <end position="290"/>
    </location>
</feature>
<organism evidence="5">
    <name type="scientific">Anthurium amnicola</name>
    <dbReference type="NCBI Taxonomy" id="1678845"/>
    <lineage>
        <taxon>Eukaryota</taxon>
        <taxon>Viridiplantae</taxon>
        <taxon>Streptophyta</taxon>
        <taxon>Embryophyta</taxon>
        <taxon>Tracheophyta</taxon>
        <taxon>Spermatophyta</taxon>
        <taxon>Magnoliopsida</taxon>
        <taxon>Liliopsida</taxon>
        <taxon>Araceae</taxon>
        <taxon>Pothoideae</taxon>
        <taxon>Potheae</taxon>
        <taxon>Anthurium</taxon>
    </lineage>
</organism>
<reference evidence="5" key="1">
    <citation type="submission" date="2015-07" db="EMBL/GenBank/DDBJ databases">
        <title>Transcriptome Assembly of Anthurium amnicola.</title>
        <authorList>
            <person name="Suzuki J."/>
        </authorList>
    </citation>
    <scope>NUCLEOTIDE SEQUENCE</scope>
</reference>
<dbReference type="EMBL" id="GDJX01020430">
    <property type="protein sequence ID" value="JAT47506.1"/>
    <property type="molecule type" value="Transcribed_RNA"/>
</dbReference>
<evidence type="ECO:0000256" key="4">
    <source>
        <dbReference type="SAM" id="MobiDB-lite"/>
    </source>
</evidence>
<evidence type="ECO:0000256" key="2">
    <source>
        <dbReference type="ARBA" id="ARBA00023163"/>
    </source>
</evidence>
<evidence type="ECO:0000256" key="3">
    <source>
        <dbReference type="PROSITE-ProRule" id="PRU01191"/>
    </source>
</evidence>
<feature type="region of interest" description="Disordered" evidence="4">
    <location>
        <begin position="49"/>
        <end position="89"/>
    </location>
</feature>
<dbReference type="InterPro" id="IPR005202">
    <property type="entry name" value="TF_GRAS"/>
</dbReference>
<comment type="caution">
    <text evidence="3">Lacks conserved residue(s) required for the propagation of feature annotation.</text>
</comment>
<feature type="compositionally biased region" description="Polar residues" evidence="4">
    <location>
        <begin position="316"/>
        <end position="326"/>
    </location>
</feature>
<dbReference type="AlphaFoldDB" id="A0A1D1XYN3"/>
<evidence type="ECO:0000313" key="5">
    <source>
        <dbReference type="EMBL" id="JAT47506.1"/>
    </source>
</evidence>
<sequence>MRGTPSCLQGKEFLEVGAAAEEELWRIPGCIPTSGRSSVGVAKEGFEPRSVLDHGRSPSPPTSASTLSSPPDSHLQRWVPAQDTPSSALAEGAVVGSGWKEERASELQPIPAGLEIGFVGGDGCVFSDPEASSVGASLGQDQTLLRWVMGDVGDPSSSRDLKLDDPFRMLPRGTLDFEGFGLVDPVFGCEASGGMRSSASGSNHNPNFWPSTAESVPFPLPLPPGMEFKVAAMEEKPRFFGPSLLLDQQQLHPPKSSAFFVPSSPYPRLDQQQQQQLPLPLPPHPKRHHPMADHRCQIPYSVPFSDCGQELSLRGHQQSQLQQWPTKPTAGGDEATTAASQQWRQQQEQEQALVDQLFKAAELVEAGNFAHARVILARLNHQLSTVGEPLVRSAFYCKEALQFIISNDSNNTPPSTLLPWQRNHPSSVALPTPLDVVLKLSAYKAFSEISPILRFADFTCTQALLEELDGCNRIHILDFDIGVGGLWPSFMQELAQRCCAAMAATPFLKITALASLSSHDHPLELSLTGENLSHFAGGLDIPFEFSILNIDPFDPSSLLNISQSDEAIAVNLPVSLPYPSISDLLHLVKQLSPKILVSVDHGWNHSGLVFSHHLLHTLQSATILLDSIDAAATNRDVANKIERYLLQPRIKGAVLGHHHAAEKGLPWRTLFSSAGFASVPFSHFTETQAECLLERTQVRGFRLEKRQASLLLCWRHGVLVSVSAWKC</sequence>
<dbReference type="PROSITE" id="PS50985">
    <property type="entry name" value="GRAS"/>
    <property type="match status" value="1"/>
</dbReference>
<dbReference type="Pfam" id="PF03514">
    <property type="entry name" value="GRAS"/>
    <property type="match status" value="1"/>
</dbReference>
<feature type="region of interest" description="Disordered" evidence="4">
    <location>
        <begin position="316"/>
        <end position="346"/>
    </location>
</feature>
<feature type="region of interest" description="SAW" evidence="3">
    <location>
        <begin position="655"/>
        <end position="726"/>
    </location>
</feature>
<feature type="short sequence motif" description="VHIID" evidence="3">
    <location>
        <begin position="474"/>
        <end position="478"/>
    </location>
</feature>
<feature type="compositionally biased region" description="Low complexity" evidence="4">
    <location>
        <begin position="266"/>
        <end position="278"/>
    </location>
</feature>
<feature type="compositionally biased region" description="Low complexity" evidence="4">
    <location>
        <begin position="62"/>
        <end position="73"/>
    </location>
</feature>
<keyword evidence="1" id="KW-0805">Transcription regulation</keyword>
<accession>A0A1D1XYN3</accession>
<evidence type="ECO:0000256" key="1">
    <source>
        <dbReference type="ARBA" id="ARBA00023015"/>
    </source>
</evidence>
<comment type="similarity">
    <text evidence="3">Belongs to the GRAS family.</text>
</comment>
<feature type="region of interest" description="Leucine repeat II (LRII)" evidence="3">
    <location>
        <begin position="527"/>
        <end position="559"/>
    </location>
</feature>
<name>A0A1D1XYN3_9ARAE</name>
<keyword evidence="2" id="KW-0804">Transcription</keyword>
<protein>
    <submittedName>
        <fullName evidence="5">Scarecrow-like protein 6</fullName>
    </submittedName>
</protein>
<gene>
    <name evidence="5" type="primary">SCL6_3</name>
    <name evidence="5" type="ORF">g.23357</name>
</gene>
<dbReference type="PANTHER" id="PTHR31636">
    <property type="entry name" value="OSJNBA0084A10.13 PROTEIN-RELATED"/>
    <property type="match status" value="1"/>
</dbReference>